<keyword evidence="3" id="KW-1185">Reference proteome</keyword>
<gene>
    <name evidence="2" type="ORF">CVLEPA_LOCUS11317</name>
</gene>
<feature type="compositionally biased region" description="Polar residues" evidence="1">
    <location>
        <begin position="267"/>
        <end position="277"/>
    </location>
</feature>
<dbReference type="PANTHER" id="PTHR13464:SF0">
    <property type="entry name" value="SAP30-BINDING PROTEIN"/>
    <property type="match status" value="1"/>
</dbReference>
<evidence type="ECO:0000313" key="3">
    <source>
        <dbReference type="Proteomes" id="UP001642483"/>
    </source>
</evidence>
<feature type="compositionally biased region" description="Polar residues" evidence="1">
    <location>
        <begin position="225"/>
        <end position="234"/>
    </location>
</feature>
<accession>A0ABP0FRD7</accession>
<feature type="region of interest" description="Disordered" evidence="1">
    <location>
        <begin position="225"/>
        <end position="277"/>
    </location>
</feature>
<reference evidence="2 3" key="1">
    <citation type="submission" date="2024-02" db="EMBL/GenBank/DDBJ databases">
        <authorList>
            <person name="Daric V."/>
            <person name="Darras S."/>
        </authorList>
    </citation>
    <scope>NUCLEOTIDE SEQUENCE [LARGE SCALE GENOMIC DNA]</scope>
</reference>
<dbReference type="Pfam" id="PF07818">
    <property type="entry name" value="HCNGP"/>
    <property type="match status" value="1"/>
</dbReference>
<evidence type="ECO:0000313" key="2">
    <source>
        <dbReference type="EMBL" id="CAK8681079.1"/>
    </source>
</evidence>
<evidence type="ECO:0000256" key="1">
    <source>
        <dbReference type="SAM" id="MobiDB-lite"/>
    </source>
</evidence>
<evidence type="ECO:0008006" key="4">
    <source>
        <dbReference type="Google" id="ProtNLM"/>
    </source>
</evidence>
<sequence>MAGLSALAQYEISDEEEEGEEINHHETEVTNGLLDQENGGMGSVKVDEDESEPKRHHDEDDIVDDIDMENMIVSDEEEHVSNESEIPAQPKFKRYSCESATVLAEKLQKMSEEEARLPPEPDGKCSKQLQDKIKRLYEKKIKEGENLNQVFQERKDFRNPSIYDKLILFLNIEERGTNFPKCDYDPSSWRKVPDYEDLARAQREDVAKKEREKKTKVEFVTGTVKKSNTSTGSGDTLKKSKWDKPADDAKAQTITATKIPPSAVPSAKTTIISARLS</sequence>
<feature type="compositionally biased region" description="Basic and acidic residues" evidence="1">
    <location>
        <begin position="236"/>
        <end position="250"/>
    </location>
</feature>
<protein>
    <recommendedName>
        <fullName evidence="4">SAP30-binding protein</fullName>
    </recommendedName>
</protein>
<proteinExistence type="predicted"/>
<dbReference type="PANTHER" id="PTHR13464">
    <property type="entry name" value="TRANSCRIPTIONAL REGULATOR PROTEIN HCNGP"/>
    <property type="match status" value="1"/>
</dbReference>
<organism evidence="2 3">
    <name type="scientific">Clavelina lepadiformis</name>
    <name type="common">Light-bulb sea squirt</name>
    <name type="synonym">Ascidia lepadiformis</name>
    <dbReference type="NCBI Taxonomy" id="159417"/>
    <lineage>
        <taxon>Eukaryota</taxon>
        <taxon>Metazoa</taxon>
        <taxon>Chordata</taxon>
        <taxon>Tunicata</taxon>
        <taxon>Ascidiacea</taxon>
        <taxon>Aplousobranchia</taxon>
        <taxon>Clavelinidae</taxon>
        <taxon>Clavelina</taxon>
    </lineage>
</organism>
<name>A0ABP0FRD7_CLALP</name>
<comment type="caution">
    <text evidence="2">The sequence shown here is derived from an EMBL/GenBank/DDBJ whole genome shotgun (WGS) entry which is preliminary data.</text>
</comment>
<dbReference type="InterPro" id="IPR012479">
    <property type="entry name" value="SAP30BP"/>
</dbReference>
<feature type="region of interest" description="Disordered" evidence="1">
    <location>
        <begin position="1"/>
        <end position="66"/>
    </location>
</feature>
<dbReference type="Proteomes" id="UP001642483">
    <property type="component" value="Unassembled WGS sequence"/>
</dbReference>
<dbReference type="EMBL" id="CAWYQH010000079">
    <property type="protein sequence ID" value="CAK8681079.1"/>
    <property type="molecule type" value="Genomic_DNA"/>
</dbReference>